<feature type="region of interest" description="Disordered" evidence="1">
    <location>
        <begin position="178"/>
        <end position="198"/>
    </location>
</feature>
<organism evidence="2 3">
    <name type="scientific">Trichogramma brassicae</name>
    <dbReference type="NCBI Taxonomy" id="86971"/>
    <lineage>
        <taxon>Eukaryota</taxon>
        <taxon>Metazoa</taxon>
        <taxon>Ecdysozoa</taxon>
        <taxon>Arthropoda</taxon>
        <taxon>Hexapoda</taxon>
        <taxon>Insecta</taxon>
        <taxon>Pterygota</taxon>
        <taxon>Neoptera</taxon>
        <taxon>Endopterygota</taxon>
        <taxon>Hymenoptera</taxon>
        <taxon>Apocrita</taxon>
        <taxon>Proctotrupomorpha</taxon>
        <taxon>Chalcidoidea</taxon>
        <taxon>Trichogrammatidae</taxon>
        <taxon>Trichogramma</taxon>
    </lineage>
</organism>
<feature type="region of interest" description="Disordered" evidence="1">
    <location>
        <begin position="332"/>
        <end position="375"/>
    </location>
</feature>
<keyword evidence="3" id="KW-1185">Reference proteome</keyword>
<evidence type="ECO:0000313" key="3">
    <source>
        <dbReference type="Proteomes" id="UP000479190"/>
    </source>
</evidence>
<feature type="compositionally biased region" description="Basic and acidic residues" evidence="1">
    <location>
        <begin position="248"/>
        <end position="261"/>
    </location>
</feature>
<protein>
    <submittedName>
        <fullName evidence="2">Uncharacterized protein</fullName>
    </submittedName>
</protein>
<feature type="region of interest" description="Disordered" evidence="1">
    <location>
        <begin position="239"/>
        <end position="279"/>
    </location>
</feature>
<accession>A0A6H5IVX5</accession>
<gene>
    <name evidence="2" type="ORF">TBRA_LOCUS11807</name>
</gene>
<sequence length="375" mass="42280">MAEDWYFDEYSRVQGYLLDNHRRQGPSQHQRIPFGKSLRSVPAERRSSPLELDREKQRGQGARAKVQNRRYARLQQEHRAQLPLRRGALLEQSTGAVRRQVRGVGRQLERLRRPSGRVPRGPGLGGAAVERAQAVRVRREELAQQQVRAGGQLPGREGLPRAEVRLRGRAEAAAEAVVRRRGRQLDRPGEPGDERRLGLSAPLRLGPLERQLFVRRVRQHQGRGLGQVGRAALRAIRHNNAATEPEAEAARELELDGDAQRRARRDRPAAGQLRRSRALPGLSTALAHVRGQEGPHLGQVGLCHEMRPRRDSREPDRARVRPLLRAHRLRAVRQRGGSRRHEPPQGLHGALRGPQSLPVPRQAQTIVTKARALKQ</sequence>
<proteinExistence type="predicted"/>
<dbReference type="AlphaFoldDB" id="A0A6H5IVX5"/>
<dbReference type="Proteomes" id="UP000479190">
    <property type="component" value="Unassembled WGS sequence"/>
</dbReference>
<reference evidence="2 3" key="1">
    <citation type="submission" date="2020-02" db="EMBL/GenBank/DDBJ databases">
        <authorList>
            <person name="Ferguson B K."/>
        </authorList>
    </citation>
    <scope>NUCLEOTIDE SEQUENCE [LARGE SCALE GENOMIC DNA]</scope>
</reference>
<evidence type="ECO:0000256" key="1">
    <source>
        <dbReference type="SAM" id="MobiDB-lite"/>
    </source>
</evidence>
<feature type="compositionally biased region" description="Basic and acidic residues" evidence="1">
    <location>
        <begin position="183"/>
        <end position="197"/>
    </location>
</feature>
<feature type="region of interest" description="Disordered" evidence="1">
    <location>
        <begin position="22"/>
        <end position="67"/>
    </location>
</feature>
<name>A0A6H5IVX5_9HYME</name>
<evidence type="ECO:0000313" key="2">
    <source>
        <dbReference type="EMBL" id="CAB0040073.1"/>
    </source>
</evidence>
<feature type="compositionally biased region" description="Basic and acidic residues" evidence="1">
    <location>
        <begin position="42"/>
        <end position="58"/>
    </location>
</feature>
<dbReference type="EMBL" id="CADCXV010001000">
    <property type="protein sequence ID" value="CAB0040073.1"/>
    <property type="molecule type" value="Genomic_DNA"/>
</dbReference>